<dbReference type="SMART" id="SM00388">
    <property type="entry name" value="HisKA"/>
    <property type="match status" value="1"/>
</dbReference>
<dbReference type="CDD" id="cd00082">
    <property type="entry name" value="HisKA"/>
    <property type="match status" value="1"/>
</dbReference>
<dbReference type="Gene3D" id="3.30.450.20">
    <property type="entry name" value="PAS domain"/>
    <property type="match status" value="1"/>
</dbReference>
<dbReference type="InterPro" id="IPR000014">
    <property type="entry name" value="PAS"/>
</dbReference>
<sequence length="336" mass="36088">MFSVLLLDRDLCIAEANPAAEALLGRSSKRLIGIKITDLVDFGTVGVQERLVVEDHQLVARGVAAIVGGERMRFNMTVSPMPTHPGWKVMSLSDGSRDDVSGEGEKESILGAPAVLAHEIKNPLAAIRGAGQLLARRVDEKDRPLAAMISDEVDRIARLVDRMQKLGSNTPDPVAPFNLHEAVRNAMATVRAGAPQNVTLSEEFDPSLPKVLASQDALEQVMINLLSNACDACSGLESGEITVKTRFVSGLAMSAIRLGRSVRVPIEITVIDNGPGVDPKLADRMFEPFVTAKKGGQGLGLALVKKLLADMDGRIGYSRDDRSGQTHFRINLPVSK</sequence>
<dbReference type="SUPFAM" id="SSF47384">
    <property type="entry name" value="Homodimeric domain of signal transducing histidine kinase"/>
    <property type="match status" value="1"/>
</dbReference>
<dbReference type="Proteomes" id="UP000431922">
    <property type="component" value="Unassembled WGS sequence"/>
</dbReference>
<keyword evidence="7" id="KW-0067">ATP-binding</keyword>
<dbReference type="AlphaFoldDB" id="A0A845B7H6"/>
<dbReference type="PRINTS" id="PR00344">
    <property type="entry name" value="BCTRLSENSOR"/>
</dbReference>
<dbReference type="GO" id="GO:0000155">
    <property type="term" value="F:phosphorelay sensor kinase activity"/>
    <property type="evidence" value="ECO:0007669"/>
    <property type="project" value="InterPro"/>
</dbReference>
<dbReference type="PROSITE" id="PS50109">
    <property type="entry name" value="HIS_KIN"/>
    <property type="match status" value="1"/>
</dbReference>
<comment type="caution">
    <text evidence="10">The sequence shown here is derived from an EMBL/GenBank/DDBJ whole genome shotgun (WGS) entry which is preliminary data.</text>
</comment>
<dbReference type="PANTHER" id="PTHR43065">
    <property type="entry name" value="SENSOR HISTIDINE KINASE"/>
    <property type="match status" value="1"/>
</dbReference>
<dbReference type="SUPFAM" id="SSF55785">
    <property type="entry name" value="PYP-like sensor domain (PAS domain)"/>
    <property type="match status" value="1"/>
</dbReference>
<name>A0A845B7H6_9SPHN</name>
<dbReference type="InterPro" id="IPR003661">
    <property type="entry name" value="HisK_dim/P_dom"/>
</dbReference>
<dbReference type="PANTHER" id="PTHR43065:SF10">
    <property type="entry name" value="PEROXIDE STRESS-ACTIVATED HISTIDINE KINASE MAK3"/>
    <property type="match status" value="1"/>
</dbReference>
<dbReference type="EMBL" id="WTYL01000001">
    <property type="protein sequence ID" value="MXP43589.1"/>
    <property type="molecule type" value="Genomic_DNA"/>
</dbReference>
<evidence type="ECO:0000256" key="8">
    <source>
        <dbReference type="ARBA" id="ARBA00023012"/>
    </source>
</evidence>
<dbReference type="Gene3D" id="3.30.565.10">
    <property type="entry name" value="Histidine kinase-like ATPase, C-terminal domain"/>
    <property type="match status" value="1"/>
</dbReference>
<dbReference type="EC" id="2.7.13.3" evidence="2"/>
<feature type="domain" description="Histidine kinase" evidence="9">
    <location>
        <begin position="115"/>
        <end position="336"/>
    </location>
</feature>
<dbReference type="Pfam" id="PF02518">
    <property type="entry name" value="HATPase_c"/>
    <property type="match status" value="1"/>
</dbReference>
<keyword evidence="5" id="KW-0547">Nucleotide-binding</keyword>
<dbReference type="InterPro" id="IPR004358">
    <property type="entry name" value="Sig_transdc_His_kin-like_C"/>
</dbReference>
<protein>
    <recommendedName>
        <fullName evidence="2">histidine kinase</fullName>
        <ecNumber evidence="2">2.7.13.3</ecNumber>
    </recommendedName>
</protein>
<evidence type="ECO:0000256" key="2">
    <source>
        <dbReference type="ARBA" id="ARBA00012438"/>
    </source>
</evidence>
<dbReference type="InterPro" id="IPR035965">
    <property type="entry name" value="PAS-like_dom_sf"/>
</dbReference>
<evidence type="ECO:0000256" key="6">
    <source>
        <dbReference type="ARBA" id="ARBA00022777"/>
    </source>
</evidence>
<dbReference type="SUPFAM" id="SSF55874">
    <property type="entry name" value="ATPase domain of HSP90 chaperone/DNA topoisomerase II/histidine kinase"/>
    <property type="match status" value="1"/>
</dbReference>
<dbReference type="InterPro" id="IPR005467">
    <property type="entry name" value="His_kinase_dom"/>
</dbReference>
<proteinExistence type="predicted"/>
<dbReference type="Gene3D" id="1.10.287.130">
    <property type="match status" value="1"/>
</dbReference>
<evidence type="ECO:0000256" key="7">
    <source>
        <dbReference type="ARBA" id="ARBA00022840"/>
    </source>
</evidence>
<dbReference type="GO" id="GO:0005524">
    <property type="term" value="F:ATP binding"/>
    <property type="evidence" value="ECO:0007669"/>
    <property type="project" value="UniProtKB-KW"/>
</dbReference>
<dbReference type="OrthoDB" id="9789238at2"/>
<keyword evidence="3" id="KW-0597">Phosphoprotein</keyword>
<keyword evidence="11" id="KW-1185">Reference proteome</keyword>
<organism evidence="10 11">
    <name type="scientific">Allopontixanthobacter sediminis</name>
    <dbReference type="NCBI Taxonomy" id="1689985"/>
    <lineage>
        <taxon>Bacteria</taxon>
        <taxon>Pseudomonadati</taxon>
        <taxon>Pseudomonadota</taxon>
        <taxon>Alphaproteobacteria</taxon>
        <taxon>Sphingomonadales</taxon>
        <taxon>Erythrobacteraceae</taxon>
        <taxon>Allopontixanthobacter</taxon>
    </lineage>
</organism>
<dbReference type="SMART" id="SM00387">
    <property type="entry name" value="HATPase_c"/>
    <property type="match status" value="1"/>
</dbReference>
<evidence type="ECO:0000256" key="4">
    <source>
        <dbReference type="ARBA" id="ARBA00022679"/>
    </source>
</evidence>
<keyword evidence="4" id="KW-0808">Transferase</keyword>
<evidence type="ECO:0000256" key="1">
    <source>
        <dbReference type="ARBA" id="ARBA00000085"/>
    </source>
</evidence>
<accession>A0A845B7H6</accession>
<gene>
    <name evidence="10" type="ORF">GRI65_03845</name>
</gene>
<dbReference type="InterPro" id="IPR036097">
    <property type="entry name" value="HisK_dim/P_sf"/>
</dbReference>
<dbReference type="InterPro" id="IPR036890">
    <property type="entry name" value="HATPase_C_sf"/>
</dbReference>
<dbReference type="CDD" id="cd00130">
    <property type="entry name" value="PAS"/>
    <property type="match status" value="1"/>
</dbReference>
<dbReference type="InterPro" id="IPR003594">
    <property type="entry name" value="HATPase_dom"/>
</dbReference>
<evidence type="ECO:0000313" key="11">
    <source>
        <dbReference type="Proteomes" id="UP000431922"/>
    </source>
</evidence>
<evidence type="ECO:0000256" key="3">
    <source>
        <dbReference type="ARBA" id="ARBA00022553"/>
    </source>
</evidence>
<dbReference type="Pfam" id="PF00512">
    <property type="entry name" value="HisKA"/>
    <property type="match status" value="1"/>
</dbReference>
<comment type="catalytic activity">
    <reaction evidence="1">
        <text>ATP + protein L-histidine = ADP + protein N-phospho-L-histidine.</text>
        <dbReference type="EC" id="2.7.13.3"/>
    </reaction>
</comment>
<evidence type="ECO:0000313" key="10">
    <source>
        <dbReference type="EMBL" id="MXP43589.1"/>
    </source>
</evidence>
<reference evidence="10 11" key="1">
    <citation type="submission" date="2019-12" db="EMBL/GenBank/DDBJ databases">
        <title>Genomic-based taxomic classification of the family Erythrobacteraceae.</title>
        <authorList>
            <person name="Xu L."/>
        </authorList>
    </citation>
    <scope>NUCLEOTIDE SEQUENCE [LARGE SCALE GENOMIC DNA]</scope>
    <source>
        <strain evidence="10 11">KCTC 42453</strain>
    </source>
</reference>
<keyword evidence="6 10" id="KW-0418">Kinase</keyword>
<evidence type="ECO:0000256" key="5">
    <source>
        <dbReference type="ARBA" id="ARBA00022741"/>
    </source>
</evidence>
<evidence type="ECO:0000259" key="9">
    <source>
        <dbReference type="PROSITE" id="PS50109"/>
    </source>
</evidence>
<keyword evidence="8" id="KW-0902">Two-component regulatory system</keyword>